<evidence type="ECO:0000313" key="11">
    <source>
        <dbReference type="Proteomes" id="UP000007798"/>
    </source>
</evidence>
<evidence type="ECO:0000256" key="8">
    <source>
        <dbReference type="PIRNR" id="PIRNR000858"/>
    </source>
</evidence>
<dbReference type="SMART" id="SM00882">
    <property type="entry name" value="CoA_trans"/>
    <property type="match status" value="2"/>
</dbReference>
<dbReference type="FunFam" id="3.40.1080.10:FF:000002">
    <property type="entry name" value="Succinyl-CoA:3-ketoacid-coenzyme A transferase, mitochondrial"/>
    <property type="match status" value="1"/>
</dbReference>
<dbReference type="FunCoup" id="B4N322">
    <property type="interactions" value="641"/>
</dbReference>
<dbReference type="InterPro" id="IPR014388">
    <property type="entry name" value="3-oxoacid_CoA-transferase"/>
</dbReference>
<feature type="active site" description="5-glutamyl coenzyme A thioester intermediate" evidence="9">
    <location>
        <position position="338"/>
    </location>
</feature>
<evidence type="ECO:0000256" key="7">
    <source>
        <dbReference type="ARBA" id="ARBA00054372"/>
    </source>
</evidence>
<dbReference type="eggNOG" id="KOG3822">
    <property type="taxonomic scope" value="Eukaryota"/>
</dbReference>
<dbReference type="PIRSF" id="PIRSF000858">
    <property type="entry name" value="SCOT-t"/>
    <property type="match status" value="1"/>
</dbReference>
<evidence type="ECO:0000256" key="6">
    <source>
        <dbReference type="ARBA" id="ARBA00023128"/>
    </source>
</evidence>
<evidence type="ECO:0000256" key="1">
    <source>
        <dbReference type="ARBA" id="ARBA00004173"/>
    </source>
</evidence>
<dbReference type="OrthoDB" id="1933379at2759"/>
<dbReference type="Proteomes" id="UP000007798">
    <property type="component" value="Unassembled WGS sequence"/>
</dbReference>
<dbReference type="NCBIfam" id="TIGR02429">
    <property type="entry name" value="pcaI_scoA_fam"/>
    <property type="match status" value="1"/>
</dbReference>
<dbReference type="FunFam" id="3.40.1080.10:FF:000001">
    <property type="entry name" value="Succinyl-coa:3-ketoacid-coenzyme a transferase subunit b"/>
    <property type="match status" value="1"/>
</dbReference>
<dbReference type="EMBL" id="CH964062">
    <property type="protein sequence ID" value="EDW78761.1"/>
    <property type="molecule type" value="Genomic_DNA"/>
</dbReference>
<protein>
    <recommendedName>
        <fullName evidence="8">Succinyl-CoA:3-ketoacid-coenzyme A transferase</fullName>
        <ecNumber evidence="8">2.8.3.5</ecNumber>
    </recommendedName>
</protein>
<dbReference type="GO" id="GO:0008260">
    <property type="term" value="F:succinyl-CoA:3-oxo-acid CoA-transferase activity"/>
    <property type="evidence" value="ECO:0007669"/>
    <property type="project" value="UniProtKB-EC"/>
</dbReference>
<keyword evidence="11" id="KW-1185">Reference proteome</keyword>
<dbReference type="EC" id="2.8.3.5" evidence="8"/>
<keyword evidence="4 8" id="KW-0808">Transferase</keyword>
<comment type="catalytic activity">
    <reaction evidence="8">
        <text>a 3-oxo acid + succinyl-CoA = a 3-oxoacyl-CoA + succinate</text>
        <dbReference type="Rhea" id="RHEA:24564"/>
        <dbReference type="ChEBI" id="CHEBI:30031"/>
        <dbReference type="ChEBI" id="CHEBI:35973"/>
        <dbReference type="ChEBI" id="CHEBI:57292"/>
        <dbReference type="ChEBI" id="CHEBI:90726"/>
        <dbReference type="EC" id="2.8.3.5"/>
    </reaction>
</comment>
<keyword evidence="5" id="KW-0809">Transit peptide</keyword>
<keyword evidence="6 8" id="KW-0496">Mitochondrion</keyword>
<dbReference type="InterPro" id="IPR004164">
    <property type="entry name" value="CoA_transf_AS"/>
</dbReference>
<dbReference type="PhylomeDB" id="B4N322"/>
<sequence length="514" mass="54471">MLARFHQLSGGNLKTFKLIACYSTSGGKQHKGKIYESANDAVADVPDGAKILFGGFGICGIPEKMIAALKEKGVKNITAVSNNGGVDDCGLGVLIKQKQLAKVIGSYVGENTELVRQYLAGELAVELTPQGTLAEKIRAGGAGIPAFFTPTGYATLVQEGGAPVKYSKDGKVIVESAKKPVQAFNGRNYVMEESIFADFAFVKAQKADALGNLVFNKAARNFNAPMCRAAKITVAEVEELVPVGSLSPDEIHVPGIYVKRIFKGSNYNKRVERLRITETKDPNKPAPEVSPAQALRERIARRVALEFRDGMYANLGIGIPVLSSNYIPDGMNVMLQSENGILGLGPFPTKDKVDPDLINAGKESVTVIPGAAYFGSDDSFAMIRGGHVDITILGAMEVSATGDLANWMIPGKLVKGMGGAMDLVAAPGTKVIITMEHNARDGSPKILDSCSLPLTGKGVVDLIISEKAVFQVEKGVGLTLLEIGEGYTVDDIIACTGAKFTVSPNVKPMAQIPI</sequence>
<comment type="subcellular location">
    <subcellularLocation>
        <location evidence="1">Mitochondrion</location>
    </subcellularLocation>
</comment>
<dbReference type="InterPro" id="IPR012791">
    <property type="entry name" value="3-oxoacid_CoA-transf_B"/>
</dbReference>
<dbReference type="InterPro" id="IPR004165">
    <property type="entry name" value="CoA_trans_fam_I"/>
</dbReference>
<dbReference type="NCBIfam" id="TIGR02428">
    <property type="entry name" value="pcaJ_scoB_fam"/>
    <property type="match status" value="1"/>
</dbReference>
<dbReference type="AlphaFoldDB" id="B4N322"/>
<dbReference type="KEGG" id="dwi:6645023"/>
<dbReference type="InParanoid" id="B4N322"/>
<comment type="pathway">
    <text evidence="2 8">Ketone metabolism; succinyl-CoA degradation; acetoacetyl-CoA from succinyl-CoA: step 1/1.</text>
</comment>
<dbReference type="SUPFAM" id="SSF100950">
    <property type="entry name" value="NagB/RpiA/CoA transferase-like"/>
    <property type="match status" value="2"/>
</dbReference>
<dbReference type="UniPathway" id="UPA00929">
    <property type="reaction ID" value="UER00894"/>
</dbReference>
<dbReference type="Pfam" id="PF01144">
    <property type="entry name" value="CoA_trans"/>
    <property type="match status" value="2"/>
</dbReference>
<dbReference type="GO" id="GO:0005739">
    <property type="term" value="C:mitochondrion"/>
    <property type="evidence" value="ECO:0007669"/>
    <property type="project" value="UniProtKB-SubCell"/>
</dbReference>
<dbReference type="InterPro" id="IPR037171">
    <property type="entry name" value="NagB/RpiA_transferase-like"/>
</dbReference>
<evidence type="ECO:0000313" key="10">
    <source>
        <dbReference type="EMBL" id="EDW78761.1"/>
    </source>
</evidence>
<dbReference type="HOGENOM" id="CLU_019942_1_2_1"/>
<evidence type="ECO:0000256" key="4">
    <source>
        <dbReference type="ARBA" id="ARBA00022679"/>
    </source>
</evidence>
<dbReference type="GO" id="GO:0046952">
    <property type="term" value="P:ketone body catabolic process"/>
    <property type="evidence" value="ECO:0007669"/>
    <property type="project" value="InterPro"/>
</dbReference>
<dbReference type="OMA" id="VKTMGQI"/>
<evidence type="ECO:0000256" key="2">
    <source>
        <dbReference type="ARBA" id="ARBA00004753"/>
    </source>
</evidence>
<comment type="function">
    <text evidence="7 8">Key enzyme for ketone body catabolism. Transfers the CoA moiety from succinate to acetoacetate. Formation of the enzyme-CoA intermediate proceeds via an unstable anhydride species formed between the carboxylate groups of the enzyme and substrate.</text>
</comment>
<proteinExistence type="inferred from homology"/>
<accession>B4N322</accession>
<dbReference type="PANTHER" id="PTHR13707">
    <property type="entry name" value="KETOACID-COENZYME A TRANSFERASE"/>
    <property type="match status" value="1"/>
</dbReference>
<evidence type="ECO:0000256" key="3">
    <source>
        <dbReference type="ARBA" id="ARBA00007154"/>
    </source>
</evidence>
<dbReference type="PROSITE" id="PS01273">
    <property type="entry name" value="COA_TRANSF_1"/>
    <property type="match status" value="1"/>
</dbReference>
<dbReference type="InterPro" id="IPR004163">
    <property type="entry name" value="CoA_transf_BS"/>
</dbReference>
<dbReference type="PANTHER" id="PTHR13707:SF23">
    <property type="entry name" value="SUCCINYL-COA:3-KETOACID-COENZYME A TRANSFERASE"/>
    <property type="match status" value="1"/>
</dbReference>
<reference evidence="10 11" key="1">
    <citation type="journal article" date="2007" name="Nature">
        <title>Evolution of genes and genomes on the Drosophila phylogeny.</title>
        <authorList>
            <consortium name="Drosophila 12 Genomes Consortium"/>
            <person name="Clark A.G."/>
            <person name="Eisen M.B."/>
            <person name="Smith D.R."/>
            <person name="Bergman C.M."/>
            <person name="Oliver B."/>
            <person name="Markow T.A."/>
            <person name="Kaufman T.C."/>
            <person name="Kellis M."/>
            <person name="Gelbart W."/>
            <person name="Iyer V.N."/>
            <person name="Pollard D.A."/>
            <person name="Sackton T.B."/>
            <person name="Larracuente A.M."/>
            <person name="Singh N.D."/>
            <person name="Abad J.P."/>
            <person name="Abt D.N."/>
            <person name="Adryan B."/>
            <person name="Aguade M."/>
            <person name="Akashi H."/>
            <person name="Anderson W.W."/>
            <person name="Aquadro C.F."/>
            <person name="Ardell D.H."/>
            <person name="Arguello R."/>
            <person name="Artieri C.G."/>
            <person name="Barbash D.A."/>
            <person name="Barker D."/>
            <person name="Barsanti P."/>
            <person name="Batterham P."/>
            <person name="Batzoglou S."/>
            <person name="Begun D."/>
            <person name="Bhutkar A."/>
            <person name="Blanco E."/>
            <person name="Bosak S.A."/>
            <person name="Bradley R.K."/>
            <person name="Brand A.D."/>
            <person name="Brent M.R."/>
            <person name="Brooks A.N."/>
            <person name="Brown R.H."/>
            <person name="Butlin R.K."/>
            <person name="Caggese C."/>
            <person name="Calvi B.R."/>
            <person name="Bernardo de Carvalho A."/>
            <person name="Caspi A."/>
            <person name="Castrezana S."/>
            <person name="Celniker S.E."/>
            <person name="Chang J.L."/>
            <person name="Chapple C."/>
            <person name="Chatterji S."/>
            <person name="Chinwalla A."/>
            <person name="Civetta A."/>
            <person name="Clifton S.W."/>
            <person name="Comeron J.M."/>
            <person name="Costello J.C."/>
            <person name="Coyne J.A."/>
            <person name="Daub J."/>
            <person name="David R.G."/>
            <person name="Delcher A.L."/>
            <person name="Delehaunty K."/>
            <person name="Do C.B."/>
            <person name="Ebling H."/>
            <person name="Edwards K."/>
            <person name="Eickbush T."/>
            <person name="Evans J.D."/>
            <person name="Filipski A."/>
            <person name="Findeiss S."/>
            <person name="Freyhult E."/>
            <person name="Fulton L."/>
            <person name="Fulton R."/>
            <person name="Garcia A.C."/>
            <person name="Gardiner A."/>
            <person name="Garfield D.A."/>
            <person name="Garvin B.E."/>
            <person name="Gibson G."/>
            <person name="Gilbert D."/>
            <person name="Gnerre S."/>
            <person name="Godfrey J."/>
            <person name="Good R."/>
            <person name="Gotea V."/>
            <person name="Gravely B."/>
            <person name="Greenberg A.J."/>
            <person name="Griffiths-Jones S."/>
            <person name="Gross S."/>
            <person name="Guigo R."/>
            <person name="Gustafson E.A."/>
            <person name="Haerty W."/>
            <person name="Hahn M.W."/>
            <person name="Halligan D.L."/>
            <person name="Halpern A.L."/>
            <person name="Halter G.M."/>
            <person name="Han M.V."/>
            <person name="Heger A."/>
            <person name="Hillier L."/>
            <person name="Hinrichs A.S."/>
            <person name="Holmes I."/>
            <person name="Hoskins R.A."/>
            <person name="Hubisz M.J."/>
            <person name="Hultmark D."/>
            <person name="Huntley M.A."/>
            <person name="Jaffe D.B."/>
            <person name="Jagadeeshan S."/>
            <person name="Jeck W.R."/>
            <person name="Johnson J."/>
            <person name="Jones C.D."/>
            <person name="Jordan W.C."/>
            <person name="Karpen G.H."/>
            <person name="Kataoka E."/>
            <person name="Keightley P.D."/>
            <person name="Kheradpour P."/>
            <person name="Kirkness E.F."/>
            <person name="Koerich L.B."/>
            <person name="Kristiansen K."/>
            <person name="Kudrna D."/>
            <person name="Kulathinal R.J."/>
            <person name="Kumar S."/>
            <person name="Kwok R."/>
            <person name="Lander E."/>
            <person name="Langley C.H."/>
            <person name="Lapoint R."/>
            <person name="Lazzaro B.P."/>
            <person name="Lee S.J."/>
            <person name="Levesque L."/>
            <person name="Li R."/>
            <person name="Lin C.F."/>
            <person name="Lin M.F."/>
            <person name="Lindblad-Toh K."/>
            <person name="Llopart A."/>
            <person name="Long M."/>
            <person name="Low L."/>
            <person name="Lozovsky E."/>
            <person name="Lu J."/>
            <person name="Luo M."/>
            <person name="Machado C.A."/>
            <person name="Makalowski W."/>
            <person name="Marzo M."/>
            <person name="Matsuda M."/>
            <person name="Matzkin L."/>
            <person name="McAllister B."/>
            <person name="McBride C.S."/>
            <person name="McKernan B."/>
            <person name="McKernan K."/>
            <person name="Mendez-Lago M."/>
            <person name="Minx P."/>
            <person name="Mollenhauer M.U."/>
            <person name="Montooth K."/>
            <person name="Mount S.M."/>
            <person name="Mu X."/>
            <person name="Myers E."/>
            <person name="Negre B."/>
            <person name="Newfeld S."/>
            <person name="Nielsen R."/>
            <person name="Noor M.A."/>
            <person name="O'Grady P."/>
            <person name="Pachter L."/>
            <person name="Papaceit M."/>
            <person name="Parisi M.J."/>
            <person name="Parisi M."/>
            <person name="Parts L."/>
            <person name="Pedersen J.S."/>
            <person name="Pesole G."/>
            <person name="Phillippy A.M."/>
            <person name="Ponting C.P."/>
            <person name="Pop M."/>
            <person name="Porcelli D."/>
            <person name="Powell J.R."/>
            <person name="Prohaska S."/>
            <person name="Pruitt K."/>
            <person name="Puig M."/>
            <person name="Quesneville H."/>
            <person name="Ram K.R."/>
            <person name="Rand D."/>
            <person name="Rasmussen M.D."/>
            <person name="Reed L.K."/>
            <person name="Reenan R."/>
            <person name="Reily A."/>
            <person name="Remington K.A."/>
            <person name="Rieger T.T."/>
            <person name="Ritchie M.G."/>
            <person name="Robin C."/>
            <person name="Rogers Y.H."/>
            <person name="Rohde C."/>
            <person name="Rozas J."/>
            <person name="Rubenfield M.J."/>
            <person name="Ruiz A."/>
            <person name="Russo S."/>
            <person name="Salzberg S.L."/>
            <person name="Sanchez-Gracia A."/>
            <person name="Saranga D.J."/>
            <person name="Sato H."/>
            <person name="Schaeffer S.W."/>
            <person name="Schatz M.C."/>
            <person name="Schlenke T."/>
            <person name="Schwartz R."/>
            <person name="Segarra C."/>
            <person name="Singh R.S."/>
            <person name="Sirot L."/>
            <person name="Sirota M."/>
            <person name="Sisneros N.B."/>
            <person name="Smith C.D."/>
            <person name="Smith T.F."/>
            <person name="Spieth J."/>
            <person name="Stage D.E."/>
            <person name="Stark A."/>
            <person name="Stephan W."/>
            <person name="Strausberg R.L."/>
            <person name="Strempel S."/>
            <person name="Sturgill D."/>
            <person name="Sutton G."/>
            <person name="Sutton G.G."/>
            <person name="Tao W."/>
            <person name="Teichmann S."/>
            <person name="Tobari Y.N."/>
            <person name="Tomimura Y."/>
            <person name="Tsolas J.M."/>
            <person name="Valente V.L."/>
            <person name="Venter E."/>
            <person name="Venter J.C."/>
            <person name="Vicario S."/>
            <person name="Vieira F.G."/>
            <person name="Vilella A.J."/>
            <person name="Villasante A."/>
            <person name="Walenz B."/>
            <person name="Wang J."/>
            <person name="Wasserman M."/>
            <person name="Watts T."/>
            <person name="Wilson D."/>
            <person name="Wilson R.K."/>
            <person name="Wing R.A."/>
            <person name="Wolfner M.F."/>
            <person name="Wong A."/>
            <person name="Wong G.K."/>
            <person name="Wu C.I."/>
            <person name="Wu G."/>
            <person name="Yamamoto D."/>
            <person name="Yang H.P."/>
            <person name="Yang S.P."/>
            <person name="Yorke J.A."/>
            <person name="Yoshida K."/>
            <person name="Zdobnov E."/>
            <person name="Zhang P."/>
            <person name="Zhang Y."/>
            <person name="Zimin A.V."/>
            <person name="Baldwin J."/>
            <person name="Abdouelleil A."/>
            <person name="Abdulkadir J."/>
            <person name="Abebe A."/>
            <person name="Abera B."/>
            <person name="Abreu J."/>
            <person name="Acer S.C."/>
            <person name="Aftuck L."/>
            <person name="Alexander A."/>
            <person name="An P."/>
            <person name="Anderson E."/>
            <person name="Anderson S."/>
            <person name="Arachi H."/>
            <person name="Azer M."/>
            <person name="Bachantsang P."/>
            <person name="Barry A."/>
            <person name="Bayul T."/>
            <person name="Berlin A."/>
            <person name="Bessette D."/>
            <person name="Bloom T."/>
            <person name="Blye J."/>
            <person name="Boguslavskiy L."/>
            <person name="Bonnet C."/>
            <person name="Boukhgalter B."/>
            <person name="Bourzgui I."/>
            <person name="Brown A."/>
            <person name="Cahill P."/>
            <person name="Channer S."/>
            <person name="Cheshatsang Y."/>
            <person name="Chuda L."/>
            <person name="Citroen M."/>
            <person name="Collymore A."/>
            <person name="Cooke P."/>
            <person name="Costello M."/>
            <person name="D'Aco K."/>
            <person name="Daza R."/>
            <person name="De Haan G."/>
            <person name="DeGray S."/>
            <person name="DeMaso C."/>
            <person name="Dhargay N."/>
            <person name="Dooley K."/>
            <person name="Dooley E."/>
            <person name="Doricent M."/>
            <person name="Dorje P."/>
            <person name="Dorjee K."/>
            <person name="Dupes A."/>
            <person name="Elong R."/>
            <person name="Falk J."/>
            <person name="Farina A."/>
            <person name="Faro S."/>
            <person name="Ferguson D."/>
            <person name="Fisher S."/>
            <person name="Foley C.D."/>
            <person name="Franke A."/>
            <person name="Friedrich D."/>
            <person name="Gadbois L."/>
            <person name="Gearin G."/>
            <person name="Gearin C.R."/>
            <person name="Giannoukos G."/>
            <person name="Goode T."/>
            <person name="Graham J."/>
            <person name="Grandbois E."/>
            <person name="Grewal S."/>
            <person name="Gyaltsen K."/>
            <person name="Hafez N."/>
            <person name="Hagos B."/>
            <person name="Hall J."/>
            <person name="Henson C."/>
            <person name="Hollinger A."/>
            <person name="Honan T."/>
            <person name="Huard M.D."/>
            <person name="Hughes L."/>
            <person name="Hurhula B."/>
            <person name="Husby M.E."/>
            <person name="Kamat A."/>
            <person name="Kanga B."/>
            <person name="Kashin S."/>
            <person name="Khazanovich D."/>
            <person name="Kisner P."/>
            <person name="Lance K."/>
            <person name="Lara M."/>
            <person name="Lee W."/>
            <person name="Lennon N."/>
            <person name="Letendre F."/>
            <person name="LeVine R."/>
            <person name="Lipovsky A."/>
            <person name="Liu X."/>
            <person name="Liu J."/>
            <person name="Liu S."/>
            <person name="Lokyitsang T."/>
            <person name="Lokyitsang Y."/>
            <person name="Lubonja R."/>
            <person name="Lui A."/>
            <person name="MacDonald P."/>
            <person name="Magnisalis V."/>
            <person name="Maru K."/>
            <person name="Matthews C."/>
            <person name="McCusker W."/>
            <person name="McDonough S."/>
            <person name="Mehta T."/>
            <person name="Meldrim J."/>
            <person name="Meneus L."/>
            <person name="Mihai O."/>
            <person name="Mihalev A."/>
            <person name="Mihova T."/>
            <person name="Mittelman R."/>
            <person name="Mlenga V."/>
            <person name="Montmayeur A."/>
            <person name="Mulrain L."/>
            <person name="Navidi A."/>
            <person name="Naylor J."/>
            <person name="Negash T."/>
            <person name="Nguyen T."/>
            <person name="Nguyen N."/>
            <person name="Nicol R."/>
            <person name="Norbu C."/>
            <person name="Norbu N."/>
            <person name="Novod N."/>
            <person name="O'Neill B."/>
            <person name="Osman S."/>
            <person name="Markiewicz E."/>
            <person name="Oyono O.L."/>
            <person name="Patti C."/>
            <person name="Phunkhang P."/>
            <person name="Pierre F."/>
            <person name="Priest M."/>
            <person name="Raghuraman S."/>
            <person name="Rege F."/>
            <person name="Reyes R."/>
            <person name="Rise C."/>
            <person name="Rogov P."/>
            <person name="Ross K."/>
            <person name="Ryan E."/>
            <person name="Settipalli S."/>
            <person name="Shea T."/>
            <person name="Sherpa N."/>
            <person name="Shi L."/>
            <person name="Shih D."/>
            <person name="Sparrow T."/>
            <person name="Spaulding J."/>
            <person name="Stalker J."/>
            <person name="Stange-Thomann N."/>
            <person name="Stavropoulos S."/>
            <person name="Stone C."/>
            <person name="Strader C."/>
            <person name="Tesfaye S."/>
            <person name="Thomson T."/>
            <person name="Thoulutsang Y."/>
            <person name="Thoulutsang D."/>
            <person name="Topham K."/>
            <person name="Topping I."/>
            <person name="Tsamla T."/>
            <person name="Vassiliev H."/>
            <person name="Vo A."/>
            <person name="Wangchuk T."/>
            <person name="Wangdi T."/>
            <person name="Weiand M."/>
            <person name="Wilkinson J."/>
            <person name="Wilson A."/>
            <person name="Yadav S."/>
            <person name="Young G."/>
            <person name="Yu Q."/>
            <person name="Zembek L."/>
            <person name="Zhong D."/>
            <person name="Zimmer A."/>
            <person name="Zwirko Z."/>
            <person name="Jaffe D.B."/>
            <person name="Alvarez P."/>
            <person name="Brockman W."/>
            <person name="Butler J."/>
            <person name="Chin C."/>
            <person name="Gnerre S."/>
            <person name="Grabherr M."/>
            <person name="Kleber M."/>
            <person name="Mauceli E."/>
            <person name="MacCallum I."/>
        </authorList>
    </citation>
    <scope>NUCLEOTIDE SEQUENCE [LARGE SCALE GENOMIC DNA]</scope>
    <source>
        <strain evidence="11">Tucson 14030-0811.24</strain>
    </source>
</reference>
<gene>
    <name evidence="10" type="primary">Dwil\GK12531</name>
    <name evidence="10" type="ORF">Dwil_GK12531</name>
</gene>
<evidence type="ECO:0000256" key="9">
    <source>
        <dbReference type="PIRSR" id="PIRSR000858-1"/>
    </source>
</evidence>
<evidence type="ECO:0000256" key="5">
    <source>
        <dbReference type="ARBA" id="ARBA00022946"/>
    </source>
</evidence>
<name>B4N322_DROWI</name>
<dbReference type="STRING" id="7260.B4N322"/>
<organism evidence="10 11">
    <name type="scientific">Drosophila willistoni</name>
    <name type="common">Fruit fly</name>
    <dbReference type="NCBI Taxonomy" id="7260"/>
    <lineage>
        <taxon>Eukaryota</taxon>
        <taxon>Metazoa</taxon>
        <taxon>Ecdysozoa</taxon>
        <taxon>Arthropoda</taxon>
        <taxon>Hexapoda</taxon>
        <taxon>Insecta</taxon>
        <taxon>Pterygota</taxon>
        <taxon>Neoptera</taxon>
        <taxon>Endopterygota</taxon>
        <taxon>Diptera</taxon>
        <taxon>Brachycera</taxon>
        <taxon>Muscomorpha</taxon>
        <taxon>Ephydroidea</taxon>
        <taxon>Drosophilidae</taxon>
        <taxon>Drosophila</taxon>
        <taxon>Sophophora</taxon>
    </lineage>
</organism>
<dbReference type="Gene3D" id="3.40.1080.10">
    <property type="entry name" value="Glutaconate Coenzyme A-transferase"/>
    <property type="match status" value="2"/>
</dbReference>
<dbReference type="InterPro" id="IPR012792">
    <property type="entry name" value="3-oxoacid_CoA-transf_A"/>
</dbReference>
<dbReference type="PROSITE" id="PS01274">
    <property type="entry name" value="COA_TRANSF_2"/>
    <property type="match status" value="1"/>
</dbReference>
<comment type="similarity">
    <text evidence="3 8">Belongs to the 3-oxoacid CoA-transferase family.</text>
</comment>